<comment type="caution">
    <text evidence="7">The sequence shown here is derived from an EMBL/GenBank/DDBJ whole genome shotgun (WGS) entry which is preliminary data.</text>
</comment>
<name>A0A392Q143_9FABA</name>
<feature type="domain" description="Glycoside hydrolase family 5" evidence="6">
    <location>
        <begin position="1"/>
        <end position="34"/>
    </location>
</feature>
<evidence type="ECO:0000313" key="7">
    <source>
        <dbReference type="EMBL" id="MCI17824.1"/>
    </source>
</evidence>
<dbReference type="AlphaFoldDB" id="A0A392Q143"/>
<evidence type="ECO:0000313" key="8">
    <source>
        <dbReference type="Proteomes" id="UP000265520"/>
    </source>
</evidence>
<evidence type="ECO:0000256" key="2">
    <source>
        <dbReference type="ARBA" id="ARBA00005641"/>
    </source>
</evidence>
<comment type="catalytic activity">
    <reaction evidence="1">
        <text>Random hydrolysis of (1-&gt;4)-beta-D-mannosidic linkages in mannans, galactomannans and glucomannans.</text>
        <dbReference type="EC" id="3.2.1.78"/>
    </reaction>
</comment>
<keyword evidence="5" id="KW-0326">Glycosidase</keyword>
<comment type="similarity">
    <text evidence="2">Belongs to the glycosyl hydrolase 5 (cellulase A) family.</text>
</comment>
<feature type="non-terminal residue" evidence="7">
    <location>
        <position position="1"/>
    </location>
</feature>
<keyword evidence="4" id="KW-0378">Hydrolase</keyword>
<dbReference type="EC" id="3.2.1.78" evidence="3"/>
<dbReference type="PANTHER" id="PTHR31451">
    <property type="match status" value="1"/>
</dbReference>
<proteinExistence type="inferred from homology"/>
<dbReference type="SUPFAM" id="SSF51445">
    <property type="entry name" value="(Trans)glycosidases"/>
    <property type="match status" value="1"/>
</dbReference>
<reference evidence="7 8" key="1">
    <citation type="journal article" date="2018" name="Front. Plant Sci.">
        <title>Red Clover (Trifolium pratense) and Zigzag Clover (T. medium) - A Picture of Genomic Similarities and Differences.</title>
        <authorList>
            <person name="Dluhosova J."/>
            <person name="Istvanek J."/>
            <person name="Nedelnik J."/>
            <person name="Repkova J."/>
        </authorList>
    </citation>
    <scope>NUCLEOTIDE SEQUENCE [LARGE SCALE GENOMIC DNA]</scope>
    <source>
        <strain evidence="8">cv. 10/8</strain>
        <tissue evidence="7">Leaf</tissue>
    </source>
</reference>
<protein>
    <recommendedName>
        <fullName evidence="3">mannan endo-1,4-beta-mannosidase</fullName>
        <ecNumber evidence="3">3.2.1.78</ecNumber>
    </recommendedName>
</protein>
<evidence type="ECO:0000256" key="4">
    <source>
        <dbReference type="ARBA" id="ARBA00022801"/>
    </source>
</evidence>
<evidence type="ECO:0000256" key="5">
    <source>
        <dbReference type="ARBA" id="ARBA00023295"/>
    </source>
</evidence>
<dbReference type="InterPro" id="IPR017853">
    <property type="entry name" value="GH"/>
</dbReference>
<dbReference type="Gene3D" id="3.20.20.80">
    <property type="entry name" value="Glycosidases"/>
    <property type="match status" value="1"/>
</dbReference>
<dbReference type="EMBL" id="LXQA010107194">
    <property type="protein sequence ID" value="MCI17824.1"/>
    <property type="molecule type" value="Genomic_DNA"/>
</dbReference>
<accession>A0A392Q143</accession>
<dbReference type="PANTHER" id="PTHR31451:SF60">
    <property type="entry name" value="MANNAN ENDO-1,4-BETA-MANNOSIDASE 1"/>
    <property type="match status" value="1"/>
</dbReference>
<evidence type="ECO:0000256" key="1">
    <source>
        <dbReference type="ARBA" id="ARBA00001678"/>
    </source>
</evidence>
<dbReference type="InterPro" id="IPR001547">
    <property type="entry name" value="Glyco_hydro_5"/>
</dbReference>
<dbReference type="GO" id="GO:0016985">
    <property type="term" value="F:mannan endo-1,4-beta-mannosidase activity"/>
    <property type="evidence" value="ECO:0007669"/>
    <property type="project" value="UniProtKB-EC"/>
</dbReference>
<dbReference type="Pfam" id="PF26410">
    <property type="entry name" value="GH5_mannosidase"/>
    <property type="match status" value="1"/>
</dbReference>
<organism evidence="7 8">
    <name type="scientific">Trifolium medium</name>
    <dbReference type="NCBI Taxonomy" id="97028"/>
    <lineage>
        <taxon>Eukaryota</taxon>
        <taxon>Viridiplantae</taxon>
        <taxon>Streptophyta</taxon>
        <taxon>Embryophyta</taxon>
        <taxon>Tracheophyta</taxon>
        <taxon>Spermatophyta</taxon>
        <taxon>Magnoliopsida</taxon>
        <taxon>eudicotyledons</taxon>
        <taxon>Gunneridae</taxon>
        <taxon>Pentapetalae</taxon>
        <taxon>rosids</taxon>
        <taxon>fabids</taxon>
        <taxon>Fabales</taxon>
        <taxon>Fabaceae</taxon>
        <taxon>Papilionoideae</taxon>
        <taxon>50 kb inversion clade</taxon>
        <taxon>NPAAA clade</taxon>
        <taxon>Hologalegina</taxon>
        <taxon>IRL clade</taxon>
        <taxon>Trifolieae</taxon>
        <taxon>Trifolium</taxon>
    </lineage>
</organism>
<evidence type="ECO:0000259" key="6">
    <source>
        <dbReference type="Pfam" id="PF26410"/>
    </source>
</evidence>
<dbReference type="Proteomes" id="UP000265520">
    <property type="component" value="Unassembled WGS sequence"/>
</dbReference>
<evidence type="ECO:0000256" key="3">
    <source>
        <dbReference type="ARBA" id="ARBA00012706"/>
    </source>
</evidence>
<keyword evidence="8" id="KW-1185">Reference proteome</keyword>
<dbReference type="InterPro" id="IPR045053">
    <property type="entry name" value="MAN-like"/>
</dbReference>
<sequence length="43" mass="4837">TVLTRRNSLSGVAYKDDPTIMAWELMNEIRCPSDHSGNTVQET</sequence>